<evidence type="ECO:0000259" key="1">
    <source>
        <dbReference type="Pfam" id="PF21168"/>
    </source>
</evidence>
<protein>
    <recommendedName>
        <fullName evidence="1">Chorismatase FkbO/Hyg5-like N-terminal domain-containing protein</fullName>
    </recommendedName>
</protein>
<dbReference type="InterPro" id="IPR035959">
    <property type="entry name" value="RutC-like_sf"/>
</dbReference>
<reference evidence="2 3" key="1">
    <citation type="submission" date="2023-08" db="EMBL/GenBank/DDBJ databases">
        <title>Oxalobacteraceae gen .nov., isolated from river sludge outside the plant.</title>
        <authorList>
            <person name="Zhao S.Y."/>
        </authorList>
    </citation>
    <scope>NUCLEOTIDE SEQUENCE [LARGE SCALE GENOMIC DNA]</scope>
    <source>
        <strain evidence="2 3">R-40</strain>
    </source>
</reference>
<evidence type="ECO:0000313" key="2">
    <source>
        <dbReference type="EMBL" id="MDQ9171793.1"/>
    </source>
</evidence>
<dbReference type="Pfam" id="PF21168">
    <property type="entry name" value="FkbO_Hyg5-like_N"/>
    <property type="match status" value="1"/>
</dbReference>
<accession>A0ABU1BS09</accession>
<evidence type="ECO:0000313" key="3">
    <source>
        <dbReference type="Proteomes" id="UP001225596"/>
    </source>
</evidence>
<proteinExistence type="predicted"/>
<dbReference type="InterPro" id="IPR049368">
    <property type="entry name" value="FkbO_Hyg5-like_N"/>
</dbReference>
<dbReference type="Proteomes" id="UP001225596">
    <property type="component" value="Unassembled WGS sequence"/>
</dbReference>
<dbReference type="EMBL" id="JAUYVH010000012">
    <property type="protein sequence ID" value="MDQ9171793.1"/>
    <property type="molecule type" value="Genomic_DNA"/>
</dbReference>
<keyword evidence="3" id="KW-1185">Reference proteome</keyword>
<name>A0ABU1BS09_9BURK</name>
<gene>
    <name evidence="2" type="ORF">Q8A64_15370</name>
</gene>
<dbReference type="SUPFAM" id="SSF55298">
    <property type="entry name" value="YjgF-like"/>
    <property type="match status" value="1"/>
</dbReference>
<dbReference type="RefSeq" id="WP_338437744.1">
    <property type="nucleotide sequence ID" value="NZ_JAUYVH010000012.1"/>
</dbReference>
<sequence>MLKDISLIATPFEAPSAMSHLQALGALIFSKHPPACLPDELAQAMRVHVAMPCLDGREAVCELFRSDAFVTDGQLGEVRYCHDGSILFGMLTIAEDDMPSSGAPPLQAATYRAYSDIFKVLDATGYDSIFRFWNYMAGINVHSHGLERYRQFNSGRQEAFARPGSVGKGTIPAACALGFENGPLTVAFLAGKGNTIAIENPRQVSAYRYPPQYGPRSPLFSRATLADADDAELLFLSGTASIIGHETLHAGDVLKQTRETLVNIEAVLNEANKRAKRSHFDLRSMLYTVYVRNAADVATIREELERAVGPGLHAVYLRADICRQDLLLEIEAVSKLDGC</sequence>
<dbReference type="CDD" id="cd06153">
    <property type="entry name" value="YjgF_YER057c_UK114_like_5"/>
    <property type="match status" value="1"/>
</dbReference>
<dbReference type="Gene3D" id="3.30.1330.40">
    <property type="entry name" value="RutC-like"/>
    <property type="match status" value="1"/>
</dbReference>
<comment type="caution">
    <text evidence="2">The sequence shown here is derived from an EMBL/GenBank/DDBJ whole genome shotgun (WGS) entry which is preliminary data.</text>
</comment>
<feature type="domain" description="Chorismatase FkbO/Hyg5-like N-terminal" evidence="1">
    <location>
        <begin position="62"/>
        <end position="190"/>
    </location>
</feature>
<organism evidence="2 3">
    <name type="scientific">Keguizhuia sedimenti</name>
    <dbReference type="NCBI Taxonomy" id="3064264"/>
    <lineage>
        <taxon>Bacteria</taxon>
        <taxon>Pseudomonadati</taxon>
        <taxon>Pseudomonadota</taxon>
        <taxon>Betaproteobacteria</taxon>
        <taxon>Burkholderiales</taxon>
        <taxon>Oxalobacteraceae</taxon>
        <taxon>Keguizhuia</taxon>
    </lineage>
</organism>